<feature type="transmembrane region" description="Helical" evidence="1">
    <location>
        <begin position="70"/>
        <end position="91"/>
    </location>
</feature>
<gene>
    <name evidence="2" type="ORF">ENI34_01700</name>
</gene>
<accession>A0A9C9ELK3</accession>
<organism evidence="2 3">
    <name type="scientific">candidate division WOR-3 bacterium</name>
    <dbReference type="NCBI Taxonomy" id="2052148"/>
    <lineage>
        <taxon>Bacteria</taxon>
        <taxon>Bacteria division WOR-3</taxon>
    </lineage>
</organism>
<comment type="caution">
    <text evidence="2">The sequence shown here is derived from an EMBL/GenBank/DDBJ whole genome shotgun (WGS) entry which is preliminary data.</text>
</comment>
<feature type="transmembrane region" description="Helical" evidence="1">
    <location>
        <begin position="479"/>
        <end position="502"/>
    </location>
</feature>
<feature type="transmembrane region" description="Helical" evidence="1">
    <location>
        <begin position="514"/>
        <end position="538"/>
    </location>
</feature>
<dbReference type="AlphaFoldDB" id="A0A9C9ELK3"/>
<evidence type="ECO:0000256" key="1">
    <source>
        <dbReference type="SAM" id="Phobius"/>
    </source>
</evidence>
<dbReference type="Proteomes" id="UP000885826">
    <property type="component" value="Unassembled WGS sequence"/>
</dbReference>
<reference evidence="2" key="1">
    <citation type="journal article" date="2020" name="mSystems">
        <title>Genome- and Community-Level Interaction Insights into Carbon Utilization and Element Cycling Functions of Hydrothermarchaeota in Hydrothermal Sediment.</title>
        <authorList>
            <person name="Zhou Z."/>
            <person name="Liu Y."/>
            <person name="Xu W."/>
            <person name="Pan J."/>
            <person name="Luo Z.H."/>
            <person name="Li M."/>
        </authorList>
    </citation>
    <scope>NUCLEOTIDE SEQUENCE</scope>
    <source>
        <strain evidence="2">HyVt-388</strain>
    </source>
</reference>
<protein>
    <submittedName>
        <fullName evidence="2">Uncharacterized protein</fullName>
    </submittedName>
</protein>
<feature type="transmembrane region" description="Helical" evidence="1">
    <location>
        <begin position="184"/>
        <end position="202"/>
    </location>
</feature>
<feature type="transmembrane region" description="Helical" evidence="1">
    <location>
        <begin position="145"/>
        <end position="172"/>
    </location>
</feature>
<feature type="transmembrane region" description="Helical" evidence="1">
    <location>
        <begin position="436"/>
        <end position="458"/>
    </location>
</feature>
<keyword evidence="1" id="KW-1133">Transmembrane helix</keyword>
<evidence type="ECO:0000313" key="2">
    <source>
        <dbReference type="EMBL" id="HEC77842.1"/>
    </source>
</evidence>
<keyword evidence="1" id="KW-0812">Transmembrane</keyword>
<keyword evidence="1" id="KW-0472">Membrane</keyword>
<feature type="transmembrane region" description="Helical" evidence="1">
    <location>
        <begin position="118"/>
        <end position="139"/>
    </location>
</feature>
<feature type="transmembrane region" description="Helical" evidence="1">
    <location>
        <begin position="27"/>
        <end position="50"/>
    </location>
</feature>
<name>A0A9C9ELK3_UNCW3</name>
<sequence length="550" mass="62007">MKEFCLLIRSYFKGITNSLKTMHPIKIASFVFVIGCFLVGSYYLFLRLFLYLTGIEIIGIVLLDKTIEMALFVFFFMLLFSNVITSFSTFYNNRELSFLFSLPVRPTSIYLAKLFENCVYASWATTVIAFPLILAYGIVTKVQFIYYPLSVVSILIYLIIPAAAASLLIFIILRLFPQLKSRDVILLSLIFIFGLTFLYIKFNNPQLMKIFETENEQDLINFAANLTTVGGIYLPSTWLSNILKGLSRNTNSGLFHFLLLLFTSASAVILAFFTANLLYARSWLSIGEGNTKKEMKKSLLAVYQGGQLRSFLLKDILIFIREPTQWVQLSIFLILLGVYVFSLRKTPLYFNFPLWRTVVSFGNFAYISFVLATIGVRFIFPSISLEQNGISFLGSAPFSFKKMIGLKYIVSLLLAVIIIETLLLLSNLLIKTDPQMTIIMPIIALFVAAALVSINLGLGGRFPQFSEDNPSKIAAGSGGIIAALASISYVGISLLILATPAYNYLSNKYFNRQINIPLIILSLIFFAGFNLWIIFFSLKMGINSLKQRDF</sequence>
<feature type="transmembrane region" description="Helical" evidence="1">
    <location>
        <begin position="406"/>
        <end position="430"/>
    </location>
</feature>
<dbReference type="EMBL" id="DRIG01000022">
    <property type="protein sequence ID" value="HEC77842.1"/>
    <property type="molecule type" value="Genomic_DNA"/>
</dbReference>
<dbReference type="Pfam" id="PF16949">
    <property type="entry name" value="ABC_tran_2"/>
    <property type="match status" value="1"/>
</dbReference>
<proteinExistence type="predicted"/>
<feature type="transmembrane region" description="Helical" evidence="1">
    <location>
        <begin position="364"/>
        <end position="385"/>
    </location>
</feature>
<evidence type="ECO:0000313" key="3">
    <source>
        <dbReference type="Proteomes" id="UP000885826"/>
    </source>
</evidence>
<feature type="transmembrane region" description="Helical" evidence="1">
    <location>
        <begin position="255"/>
        <end position="280"/>
    </location>
</feature>
<dbReference type="InterPro" id="IPR031599">
    <property type="entry name" value="ABC_tran_2"/>
</dbReference>
<feature type="transmembrane region" description="Helical" evidence="1">
    <location>
        <begin position="326"/>
        <end position="344"/>
    </location>
</feature>
<feature type="transmembrane region" description="Helical" evidence="1">
    <location>
        <begin position="222"/>
        <end position="243"/>
    </location>
</feature>